<proteinExistence type="predicted"/>
<keyword evidence="3 8" id="KW-0732">Signal</keyword>
<dbReference type="EMBL" id="JAFCIX010000503">
    <property type="protein sequence ID" value="KAH6588483.1"/>
    <property type="molecule type" value="Genomic_DNA"/>
</dbReference>
<dbReference type="PANTHER" id="PTHR34992:SF1">
    <property type="entry name" value="COPPER ACQUISITION FACTOR BIM1-LIKE DOMAIN-CONTAINING PROTEIN"/>
    <property type="match status" value="1"/>
</dbReference>
<reference evidence="10 11" key="1">
    <citation type="submission" date="2021-02" db="EMBL/GenBank/DDBJ databases">
        <title>Variation within the Batrachochytrium salamandrivorans European outbreak.</title>
        <authorList>
            <person name="Kelly M."/>
            <person name="Pasmans F."/>
            <person name="Shea T.P."/>
            <person name="Munoz J.F."/>
            <person name="Carranza S."/>
            <person name="Cuomo C.A."/>
            <person name="Martel A."/>
        </authorList>
    </citation>
    <scope>NUCLEOTIDE SEQUENCE [LARGE SCALE GENOMIC DNA]</scope>
    <source>
        <strain evidence="10 11">AMFP18/2</strain>
    </source>
</reference>
<dbReference type="CDD" id="cd21176">
    <property type="entry name" value="LPMO_auxiliary-like"/>
    <property type="match status" value="1"/>
</dbReference>
<evidence type="ECO:0000256" key="5">
    <source>
        <dbReference type="ARBA" id="ARBA00023180"/>
    </source>
</evidence>
<dbReference type="Pfam" id="PF20238">
    <property type="entry name" value="BIM1-like_dom"/>
    <property type="match status" value="1"/>
</dbReference>
<feature type="domain" description="Copper acquisition factor BIM1-like" evidence="9">
    <location>
        <begin position="19"/>
        <end position="139"/>
    </location>
</feature>
<name>A0ABQ8EXP2_9FUNG</name>
<feature type="signal peptide" evidence="8">
    <location>
        <begin position="1"/>
        <end position="19"/>
    </location>
</feature>
<keyword evidence="4" id="KW-0472">Membrane</keyword>
<evidence type="ECO:0000256" key="7">
    <source>
        <dbReference type="ARBA" id="ARBA00037868"/>
    </source>
</evidence>
<dbReference type="PANTHER" id="PTHR34992">
    <property type="entry name" value="HYPHAL ANASTAMOSIS-7 PROTEIN"/>
    <property type="match status" value="1"/>
</dbReference>
<evidence type="ECO:0000256" key="3">
    <source>
        <dbReference type="ARBA" id="ARBA00022729"/>
    </source>
</evidence>
<comment type="caution">
    <text evidence="10">The sequence shown here is derived from an EMBL/GenBank/DDBJ whole genome shotgun (WGS) entry which is preliminary data.</text>
</comment>
<keyword evidence="11" id="KW-1185">Reference proteome</keyword>
<dbReference type="InterPro" id="IPR046936">
    <property type="entry name" value="BIM1-like"/>
</dbReference>
<evidence type="ECO:0000259" key="9">
    <source>
        <dbReference type="Pfam" id="PF20238"/>
    </source>
</evidence>
<feature type="chain" id="PRO_5046303452" description="Copper acquisition factor BIM1-like domain-containing protein" evidence="8">
    <location>
        <begin position="20"/>
        <end position="141"/>
    </location>
</feature>
<protein>
    <recommendedName>
        <fullName evidence="9">Copper acquisition factor BIM1-like domain-containing protein</fullName>
    </recommendedName>
</protein>
<comment type="subcellular location">
    <subcellularLocation>
        <location evidence="1">Cell membrane</location>
    </subcellularLocation>
    <subcellularLocation>
        <location evidence="7">Endomembrane system</location>
        <topology evidence="7">Lipid-anchor</topology>
    </subcellularLocation>
</comment>
<evidence type="ECO:0000313" key="11">
    <source>
        <dbReference type="Proteomes" id="UP001648503"/>
    </source>
</evidence>
<dbReference type="InterPro" id="IPR046530">
    <property type="entry name" value="BIM1-like_dom"/>
</dbReference>
<dbReference type="Proteomes" id="UP001648503">
    <property type="component" value="Unassembled WGS sequence"/>
</dbReference>
<keyword evidence="5" id="KW-0325">Glycoprotein</keyword>
<gene>
    <name evidence="10" type="ORF">BASA50_010709</name>
</gene>
<evidence type="ECO:0000313" key="10">
    <source>
        <dbReference type="EMBL" id="KAH6588483.1"/>
    </source>
</evidence>
<evidence type="ECO:0000256" key="1">
    <source>
        <dbReference type="ARBA" id="ARBA00004236"/>
    </source>
</evidence>
<accession>A0ABQ8EXP2</accession>
<evidence type="ECO:0000256" key="2">
    <source>
        <dbReference type="ARBA" id="ARBA00022475"/>
    </source>
</evidence>
<keyword evidence="6" id="KW-0449">Lipoprotein</keyword>
<evidence type="ECO:0000256" key="6">
    <source>
        <dbReference type="ARBA" id="ARBA00023288"/>
    </source>
</evidence>
<organism evidence="10 11">
    <name type="scientific">Batrachochytrium salamandrivorans</name>
    <dbReference type="NCBI Taxonomy" id="1357716"/>
    <lineage>
        <taxon>Eukaryota</taxon>
        <taxon>Fungi</taxon>
        <taxon>Fungi incertae sedis</taxon>
        <taxon>Chytridiomycota</taxon>
        <taxon>Chytridiomycota incertae sedis</taxon>
        <taxon>Chytridiomycetes</taxon>
        <taxon>Rhizophydiales</taxon>
        <taxon>Rhizophydiales incertae sedis</taxon>
        <taxon>Batrachochytrium</taxon>
    </lineage>
</organism>
<evidence type="ECO:0000256" key="4">
    <source>
        <dbReference type="ARBA" id="ARBA00023136"/>
    </source>
</evidence>
<evidence type="ECO:0000256" key="8">
    <source>
        <dbReference type="SAM" id="SignalP"/>
    </source>
</evidence>
<keyword evidence="2" id="KW-1003">Cell membrane</keyword>
<sequence>MLLSSVLAIFTLVAAPAAAHFELTKPAPRGFNELIMDKAPCGGFDTPLKKRVCFGPKSVLSIAMADTGASMTVKLGSGSNPRSFPFLMSNYRFTKEGNYNLPAKFANLPKTFTNNSLATIQLALNSEHGTLYQCADVTICL</sequence>